<keyword evidence="1" id="KW-0472">Membrane</keyword>
<reference evidence="2 3" key="1">
    <citation type="submission" date="2023-03" db="EMBL/GenBank/DDBJ databases">
        <authorList>
            <person name="Uniacke-Lowe S."/>
            <person name="Ross P."/>
            <person name="Hill C."/>
        </authorList>
    </citation>
    <scope>NUCLEOTIDE SEQUENCE [LARGE SCALE GENOMIC DNA]</scope>
    <source>
        <strain evidence="2 3">APC 4016</strain>
    </source>
</reference>
<feature type="transmembrane region" description="Helical" evidence="1">
    <location>
        <begin position="42"/>
        <end position="61"/>
    </location>
</feature>
<organism evidence="2 3">
    <name type="scientific">Planococcus notacanthi</name>
    <dbReference type="NCBI Taxonomy" id="3035188"/>
    <lineage>
        <taxon>Bacteria</taxon>
        <taxon>Bacillati</taxon>
        <taxon>Bacillota</taxon>
        <taxon>Bacilli</taxon>
        <taxon>Bacillales</taxon>
        <taxon>Caryophanaceae</taxon>
        <taxon>Planococcus</taxon>
    </lineage>
</organism>
<dbReference type="RefSeq" id="WP_203338920.1">
    <property type="nucleotide sequence ID" value="NZ_JASDCQ010000002.1"/>
</dbReference>
<feature type="transmembrane region" description="Helical" evidence="1">
    <location>
        <begin position="76"/>
        <end position="98"/>
    </location>
</feature>
<evidence type="ECO:0000313" key="2">
    <source>
        <dbReference type="EMBL" id="MDN3427680.1"/>
    </source>
</evidence>
<accession>A0ABT7ZKJ6</accession>
<sequence>MTKVKSAEELERERVLNANKNNPLAKVAGVFARIAERWLPDAFVFAIILTAIAFIAGVIFTDSSPFDMMTYWGDGMWGLLTFTAQIITTFVLSYALALTKTVSRTLEKIAAIPKSPNSAILMVTFTALGASLISWAFGLVVAGIIAKMVAKKVLDVDYRVLVAAGYSGFLIWEGGLSSSPALFVATADHIFEGDIGLIPISETLLSALNIAIVVILFFTLPFVMRLIHPKNPKDRYIVEQSRLEEPVVEEDAKEETNYPNDKIEKTRLIPLIGGFLGLSYLINHFIANGFSLDLNTVNLIFLTAALLLFSNVRELAEGLLKSVSSVGQFVLQYPFYAGIMGMLSASGLAVLISNFFIDISTDNTLPLWTFLSAGILNVFIPSGGGQWAVQAPLVIPAALEMGVDPAKVVMAVAWGDSWTNMIQPFWAIPLLAIAGLKIRDIMGYTMIALIYGGLVIGACMLIF</sequence>
<keyword evidence="3" id="KW-1185">Reference proteome</keyword>
<protein>
    <submittedName>
        <fullName evidence="2">TIGR00366 family protein</fullName>
    </submittedName>
</protein>
<feature type="transmembrane region" description="Helical" evidence="1">
    <location>
        <begin position="292"/>
        <end position="312"/>
    </location>
</feature>
<dbReference type="InterPro" id="IPR006160">
    <property type="entry name" value="SCFA_transpt_AtoE"/>
</dbReference>
<feature type="transmembrane region" description="Helical" evidence="1">
    <location>
        <begin position="333"/>
        <end position="357"/>
    </location>
</feature>
<comment type="caution">
    <text evidence="2">The sequence shown here is derived from an EMBL/GenBank/DDBJ whole genome shotgun (WGS) entry which is preliminary data.</text>
</comment>
<proteinExistence type="predicted"/>
<evidence type="ECO:0000256" key="1">
    <source>
        <dbReference type="SAM" id="Phobius"/>
    </source>
</evidence>
<evidence type="ECO:0000313" key="3">
    <source>
        <dbReference type="Proteomes" id="UP001225873"/>
    </source>
</evidence>
<dbReference type="PANTHER" id="PTHR41983:SF2">
    <property type="entry name" value="SHORT-CHAIN FATTY ACID TRANSPORTER-RELATED"/>
    <property type="match status" value="1"/>
</dbReference>
<feature type="transmembrane region" description="Helical" evidence="1">
    <location>
        <begin position="207"/>
        <end position="227"/>
    </location>
</feature>
<dbReference type="Proteomes" id="UP001225873">
    <property type="component" value="Unassembled WGS sequence"/>
</dbReference>
<keyword evidence="1" id="KW-1133">Transmembrane helix</keyword>
<dbReference type="EMBL" id="JASDCQ010000002">
    <property type="protein sequence ID" value="MDN3427680.1"/>
    <property type="molecule type" value="Genomic_DNA"/>
</dbReference>
<gene>
    <name evidence="2" type="ORF">QMA01_10265</name>
</gene>
<keyword evidence="1" id="KW-0812">Transmembrane</keyword>
<feature type="transmembrane region" description="Helical" evidence="1">
    <location>
        <begin position="119"/>
        <end position="146"/>
    </location>
</feature>
<dbReference type="PANTHER" id="PTHR41983">
    <property type="entry name" value="SHORT-CHAIN FATTY ACID TRANSPORTER-RELATED"/>
    <property type="match status" value="1"/>
</dbReference>
<feature type="transmembrane region" description="Helical" evidence="1">
    <location>
        <begin position="268"/>
        <end position="286"/>
    </location>
</feature>
<name>A0ABT7ZKJ6_9BACL</name>
<dbReference type="Pfam" id="PF02667">
    <property type="entry name" value="SCFA_trans"/>
    <property type="match status" value="1"/>
</dbReference>
<feature type="transmembrane region" description="Helical" evidence="1">
    <location>
        <begin position="441"/>
        <end position="462"/>
    </location>
</feature>